<dbReference type="Pfam" id="PF01979">
    <property type="entry name" value="Amidohydro_1"/>
    <property type="match status" value="1"/>
</dbReference>
<dbReference type="CDD" id="cd01298">
    <property type="entry name" value="ATZ_TRZ_like"/>
    <property type="match status" value="1"/>
</dbReference>
<evidence type="ECO:0000259" key="3">
    <source>
        <dbReference type="Pfam" id="PF01979"/>
    </source>
</evidence>
<dbReference type="SUPFAM" id="SSF51556">
    <property type="entry name" value="Metallo-dependent hydrolases"/>
    <property type="match status" value="1"/>
</dbReference>
<feature type="region of interest" description="Disordered" evidence="2">
    <location>
        <begin position="19"/>
        <end position="39"/>
    </location>
</feature>
<proteinExistence type="predicted"/>
<dbReference type="PANTHER" id="PTHR43794">
    <property type="entry name" value="AMINOHYDROLASE SSNA-RELATED"/>
    <property type="match status" value="1"/>
</dbReference>
<dbReference type="InterPro" id="IPR011059">
    <property type="entry name" value="Metal-dep_hydrolase_composite"/>
</dbReference>
<dbReference type="InterPro" id="IPR006680">
    <property type="entry name" value="Amidohydro-rel"/>
</dbReference>
<keyword evidence="5" id="KW-1185">Reference proteome</keyword>
<dbReference type="Gene3D" id="3.20.20.140">
    <property type="entry name" value="Metal-dependent hydrolases"/>
    <property type="match status" value="1"/>
</dbReference>
<dbReference type="Gene3D" id="2.30.40.10">
    <property type="entry name" value="Urease, subunit C, domain 1"/>
    <property type="match status" value="1"/>
</dbReference>
<dbReference type="InterPro" id="IPR050287">
    <property type="entry name" value="MTA/SAH_deaminase"/>
</dbReference>
<dbReference type="Proteomes" id="UP001263371">
    <property type="component" value="Unassembled WGS sequence"/>
</dbReference>
<evidence type="ECO:0000313" key="5">
    <source>
        <dbReference type="Proteomes" id="UP001263371"/>
    </source>
</evidence>
<evidence type="ECO:0000256" key="2">
    <source>
        <dbReference type="SAM" id="MobiDB-lite"/>
    </source>
</evidence>
<reference evidence="4 5" key="1">
    <citation type="submission" date="2023-09" db="EMBL/GenBank/DDBJ databases">
        <title>Microbacterium fusihabitans sp. nov., Microbacterium phycihabitans sp. nov., and Microbacterium cervinum sp. nov., isolated from dried seaweeds of beach.</title>
        <authorList>
            <person name="Lee S.D."/>
        </authorList>
    </citation>
    <scope>NUCLEOTIDE SEQUENCE [LARGE SCALE GENOMIC DNA]</scope>
    <source>
        <strain evidence="4 5">KSW4-17</strain>
    </source>
</reference>
<dbReference type="InterPro" id="IPR032466">
    <property type="entry name" value="Metal_Hydrolase"/>
</dbReference>
<evidence type="ECO:0000313" key="4">
    <source>
        <dbReference type="EMBL" id="MDU0368174.1"/>
    </source>
</evidence>
<keyword evidence="1" id="KW-0378">Hydrolase</keyword>
<sequence length="467" mass="49525">MTAPVDLVIRHARVAAETHRPAPGYPDLPRADTASRGGVRDLPGHSIGVSAGRIAWILPDDEVDLAALTDAEIIDASGLVALPGLVNSHTHTPMVMFRGAASDVPTAEWFNDHVWPMEVNLTDRDIRLGARIAIGELLLGGVTTFADHYFGMSTIAEEVEGSGIRALLADTFFSSEGAAGRERSAAFARDAAGSANGRITTALGPHAPYTVDDDDLRATARDAERLGVRIHIHAAENLTQTASSRSRDGRTPIGILHETGVLEAGALIAHGAGIVAEDAELLTAYADRVGVASCTKTYLLHAQEGTTPLRLLHDAGISVGIGSDGAAGSMTLDVWENMRLLGMIEKYASGDATWATSAHLLDLATRQNAEVLGLAGEIGALRPGLRADIVLVDFRTPHLQPVHDLAHSLALSAHQGDVTTVIVDGRVVVRDRRLLTIDLEEAVAELSERLPALTDRSHGRRVQDYAP</sequence>
<protein>
    <submittedName>
        <fullName evidence="4">Amidohydrolase</fullName>
    </submittedName>
</protein>
<feature type="domain" description="Amidohydrolase-related" evidence="3">
    <location>
        <begin position="81"/>
        <end position="428"/>
    </location>
</feature>
<name>A0ABU3TA22_9MICO</name>
<evidence type="ECO:0000256" key="1">
    <source>
        <dbReference type="ARBA" id="ARBA00022801"/>
    </source>
</evidence>
<accession>A0ABU3TA22</accession>
<comment type="caution">
    <text evidence="4">The sequence shown here is derived from an EMBL/GenBank/DDBJ whole genome shotgun (WGS) entry which is preliminary data.</text>
</comment>
<organism evidence="4 5">
    <name type="scientific">Microbacterium galbum</name>
    <dbReference type="NCBI Taxonomy" id="3075994"/>
    <lineage>
        <taxon>Bacteria</taxon>
        <taxon>Bacillati</taxon>
        <taxon>Actinomycetota</taxon>
        <taxon>Actinomycetes</taxon>
        <taxon>Micrococcales</taxon>
        <taxon>Microbacteriaceae</taxon>
        <taxon>Microbacterium</taxon>
    </lineage>
</organism>
<gene>
    <name evidence="4" type="ORF">RWH45_13195</name>
</gene>
<dbReference type="SUPFAM" id="SSF51338">
    <property type="entry name" value="Composite domain of metallo-dependent hydrolases"/>
    <property type="match status" value="2"/>
</dbReference>
<dbReference type="RefSeq" id="WP_315995359.1">
    <property type="nucleotide sequence ID" value="NZ_JAWDIS010000003.1"/>
</dbReference>
<dbReference type="EMBL" id="JAWDIS010000003">
    <property type="protein sequence ID" value="MDU0368174.1"/>
    <property type="molecule type" value="Genomic_DNA"/>
</dbReference>
<dbReference type="PANTHER" id="PTHR43794:SF11">
    <property type="entry name" value="AMIDOHYDROLASE-RELATED DOMAIN-CONTAINING PROTEIN"/>
    <property type="match status" value="1"/>
</dbReference>